<dbReference type="GO" id="GO:0005681">
    <property type="term" value="C:spliceosomal complex"/>
    <property type="evidence" value="ECO:0007669"/>
    <property type="project" value="UniProtKB-KW"/>
</dbReference>
<comment type="function">
    <text evidence="10">Plays a role in U6 snRNP assembly and function. Binds to the 3' end of U6 snRNA.</text>
</comment>
<dbReference type="PROSITE" id="PS52002">
    <property type="entry name" value="SM"/>
    <property type="match status" value="1"/>
</dbReference>
<keyword evidence="6" id="KW-0007">Acetylation</keyword>
<evidence type="ECO:0000256" key="9">
    <source>
        <dbReference type="ARBA" id="ARBA00023274"/>
    </source>
</evidence>
<evidence type="ECO:0000256" key="5">
    <source>
        <dbReference type="ARBA" id="ARBA00022884"/>
    </source>
</evidence>
<dbReference type="AlphaFoldDB" id="A0A1E3QY77"/>
<dbReference type="InterPro" id="IPR047575">
    <property type="entry name" value="Sm"/>
</dbReference>
<dbReference type="OrthoDB" id="429711at2759"/>
<dbReference type="Gene3D" id="2.30.30.100">
    <property type="match status" value="1"/>
</dbReference>
<keyword evidence="5 10" id="KW-0694">RNA-binding</keyword>
<evidence type="ECO:0000256" key="4">
    <source>
        <dbReference type="ARBA" id="ARBA00022728"/>
    </source>
</evidence>
<dbReference type="GO" id="GO:0003723">
    <property type="term" value="F:RNA binding"/>
    <property type="evidence" value="ECO:0007669"/>
    <property type="project" value="UniProtKB-KW"/>
</dbReference>
<dbReference type="RefSeq" id="XP_018987355.1">
    <property type="nucleotide sequence ID" value="XM_019132112.1"/>
</dbReference>
<evidence type="ECO:0000256" key="3">
    <source>
        <dbReference type="ARBA" id="ARBA00022664"/>
    </source>
</evidence>
<dbReference type="GO" id="GO:1990726">
    <property type="term" value="C:Lsm1-7-Pat1 complex"/>
    <property type="evidence" value="ECO:0007669"/>
    <property type="project" value="EnsemblFungi"/>
</dbReference>
<keyword evidence="8 10" id="KW-0539">Nucleus</keyword>
<evidence type="ECO:0000313" key="12">
    <source>
        <dbReference type="EMBL" id="ODQ82027.1"/>
    </source>
</evidence>
<keyword evidence="7 10" id="KW-0508">mRNA splicing</keyword>
<name>A0A1E3QY77_9ASCO</name>
<dbReference type="PANTHER" id="PTHR20971:SF0">
    <property type="entry name" value="U6 SNRNA-ASSOCIATED SM-LIKE PROTEIN LSM5"/>
    <property type="match status" value="1"/>
</dbReference>
<dbReference type="GO" id="GO:0005732">
    <property type="term" value="C:sno(s)RNA-containing ribonucleoprotein complex"/>
    <property type="evidence" value="ECO:0007669"/>
    <property type="project" value="EnsemblFungi"/>
</dbReference>
<keyword evidence="9 10" id="KW-0687">Ribonucleoprotein</keyword>
<gene>
    <name evidence="10" type="primary">LSM5</name>
    <name evidence="12" type="ORF">BABINDRAFT_46117</name>
</gene>
<dbReference type="GO" id="GO:0008033">
    <property type="term" value="P:tRNA processing"/>
    <property type="evidence" value="ECO:0007669"/>
    <property type="project" value="EnsemblFungi"/>
</dbReference>
<comment type="similarity">
    <text evidence="2 10">Belongs to the snRNP Sm proteins family.</text>
</comment>
<dbReference type="FunFam" id="2.30.30.100:FF:000003">
    <property type="entry name" value="U6 snRNA-associated Sm-like protein LSm5"/>
    <property type="match status" value="1"/>
</dbReference>
<evidence type="ECO:0000256" key="2">
    <source>
        <dbReference type="ARBA" id="ARBA00006850"/>
    </source>
</evidence>
<dbReference type="GO" id="GO:0005730">
    <property type="term" value="C:nucleolus"/>
    <property type="evidence" value="ECO:0007669"/>
    <property type="project" value="EnsemblFungi"/>
</dbReference>
<evidence type="ECO:0000313" key="13">
    <source>
        <dbReference type="Proteomes" id="UP000094336"/>
    </source>
</evidence>
<dbReference type="GO" id="GO:0005688">
    <property type="term" value="C:U6 snRNP"/>
    <property type="evidence" value="ECO:0007669"/>
    <property type="project" value="EnsemblFungi"/>
</dbReference>
<dbReference type="SUPFAM" id="SSF50182">
    <property type="entry name" value="Sm-like ribonucleoproteins"/>
    <property type="match status" value="1"/>
</dbReference>
<evidence type="ECO:0000256" key="1">
    <source>
        <dbReference type="ARBA" id="ARBA00004123"/>
    </source>
</evidence>
<dbReference type="Pfam" id="PF01423">
    <property type="entry name" value="LSM"/>
    <property type="match status" value="1"/>
</dbReference>
<keyword evidence="13" id="KW-1185">Reference proteome</keyword>
<keyword evidence="3 10" id="KW-0507">mRNA processing</keyword>
<comment type="subunit">
    <text evidence="10">LSm subunits form a heteromer with a doughnut shape.</text>
</comment>
<comment type="subcellular location">
    <subcellularLocation>
        <location evidence="1 10">Nucleus</location>
    </subcellularLocation>
</comment>
<dbReference type="CDD" id="cd01732">
    <property type="entry name" value="LSm5"/>
    <property type="match status" value="1"/>
</dbReference>
<protein>
    <recommendedName>
        <fullName evidence="10">LSM complex subunit LSM5</fullName>
    </recommendedName>
</protein>
<dbReference type="GO" id="GO:0046540">
    <property type="term" value="C:U4/U6 x U5 tri-snRNP complex"/>
    <property type="evidence" value="ECO:0007669"/>
    <property type="project" value="EnsemblFungi"/>
</dbReference>
<dbReference type="InterPro" id="IPR001163">
    <property type="entry name" value="Sm_dom_euk/arc"/>
</dbReference>
<dbReference type="STRING" id="984486.A0A1E3QY77"/>
<accession>A0A1E3QY77</accession>
<evidence type="ECO:0000256" key="10">
    <source>
        <dbReference type="RuleBase" id="RU365055"/>
    </source>
</evidence>
<organism evidence="12 13">
    <name type="scientific">Babjeviella inositovora NRRL Y-12698</name>
    <dbReference type="NCBI Taxonomy" id="984486"/>
    <lineage>
        <taxon>Eukaryota</taxon>
        <taxon>Fungi</taxon>
        <taxon>Dikarya</taxon>
        <taxon>Ascomycota</taxon>
        <taxon>Saccharomycotina</taxon>
        <taxon>Pichiomycetes</taxon>
        <taxon>Serinales incertae sedis</taxon>
        <taxon>Babjeviella</taxon>
    </lineage>
</organism>
<dbReference type="GO" id="GO:0006364">
    <property type="term" value="P:rRNA processing"/>
    <property type="evidence" value="ECO:0007669"/>
    <property type="project" value="EnsemblFungi"/>
</dbReference>
<reference evidence="13" key="1">
    <citation type="submission" date="2016-05" db="EMBL/GenBank/DDBJ databases">
        <title>Comparative genomics of biotechnologically important yeasts.</title>
        <authorList>
            <consortium name="DOE Joint Genome Institute"/>
            <person name="Riley R."/>
            <person name="Haridas S."/>
            <person name="Wolfe K.H."/>
            <person name="Lopes M.R."/>
            <person name="Hittinger C.T."/>
            <person name="Goker M."/>
            <person name="Salamov A."/>
            <person name="Wisecaver J."/>
            <person name="Long T.M."/>
            <person name="Aerts A.L."/>
            <person name="Barry K."/>
            <person name="Choi C."/>
            <person name="Clum A."/>
            <person name="Coughlan A.Y."/>
            <person name="Deshpande S."/>
            <person name="Douglass A.P."/>
            <person name="Hanson S.J."/>
            <person name="Klenk H.-P."/>
            <person name="Labutti K."/>
            <person name="Lapidus A."/>
            <person name="Lindquist E."/>
            <person name="Lipzen A."/>
            <person name="Meier-Kolthoff J.P."/>
            <person name="Ohm R.A."/>
            <person name="Otillar R.P."/>
            <person name="Pangilinan J."/>
            <person name="Peng Y."/>
            <person name="Rokas A."/>
            <person name="Rosa C.A."/>
            <person name="Scheuner C."/>
            <person name="Sibirny A.A."/>
            <person name="Slot J.C."/>
            <person name="Stielow J.B."/>
            <person name="Sun H."/>
            <person name="Kurtzman C.P."/>
            <person name="Blackwell M."/>
            <person name="Grigoriev I.V."/>
            <person name="Jeffries T.W."/>
        </authorList>
    </citation>
    <scope>NUCLEOTIDE SEQUENCE [LARGE SCALE GENOMIC DNA]</scope>
    <source>
        <strain evidence="13">NRRL Y-12698</strain>
    </source>
</reference>
<sequence>MSEQTETTTTVLPLEIIDKCIGSQIHVIMSSQDKEFVGKLVGFDDFVNMVLEDVTEYASNGEKVTTRSKMLLNGNHIAMLVPGGAGPQ</sequence>
<dbReference type="GO" id="GO:0000398">
    <property type="term" value="P:mRNA splicing, via spliceosome"/>
    <property type="evidence" value="ECO:0007669"/>
    <property type="project" value="EnsemblFungi"/>
</dbReference>
<proteinExistence type="inferred from homology"/>
<dbReference type="EMBL" id="KV454427">
    <property type="protein sequence ID" value="ODQ82027.1"/>
    <property type="molecule type" value="Genomic_DNA"/>
</dbReference>
<feature type="domain" description="Sm" evidence="11">
    <location>
        <begin position="12"/>
        <end position="86"/>
    </location>
</feature>
<keyword evidence="4 10" id="KW-0747">Spliceosome</keyword>
<dbReference type="InterPro" id="IPR010920">
    <property type="entry name" value="LSM_dom_sf"/>
</dbReference>
<evidence type="ECO:0000259" key="11">
    <source>
        <dbReference type="PROSITE" id="PS52002"/>
    </source>
</evidence>
<dbReference type="GeneID" id="30149965"/>
<evidence type="ECO:0000256" key="8">
    <source>
        <dbReference type="ARBA" id="ARBA00023242"/>
    </source>
</evidence>
<dbReference type="PANTHER" id="PTHR20971">
    <property type="entry name" value="U6 SNRNA-ASSOCIATED PROTEIN"/>
    <property type="match status" value="1"/>
</dbReference>
<dbReference type="GO" id="GO:0000290">
    <property type="term" value="P:deadenylation-dependent decapping of nuclear-transcribed mRNA"/>
    <property type="evidence" value="ECO:0007669"/>
    <property type="project" value="EnsemblFungi"/>
</dbReference>
<dbReference type="GO" id="GO:0000932">
    <property type="term" value="C:P-body"/>
    <property type="evidence" value="ECO:0007669"/>
    <property type="project" value="EnsemblFungi"/>
</dbReference>
<evidence type="ECO:0000256" key="6">
    <source>
        <dbReference type="ARBA" id="ARBA00022990"/>
    </source>
</evidence>
<dbReference type="SMART" id="SM00651">
    <property type="entry name" value="Sm"/>
    <property type="match status" value="1"/>
</dbReference>
<evidence type="ECO:0000256" key="7">
    <source>
        <dbReference type="ARBA" id="ARBA00023187"/>
    </source>
</evidence>
<dbReference type="Proteomes" id="UP000094336">
    <property type="component" value="Unassembled WGS sequence"/>
</dbReference>
<dbReference type="InterPro" id="IPR033871">
    <property type="entry name" value="LSm5"/>
</dbReference>